<keyword evidence="1" id="KW-0805">Transcription regulation</keyword>
<evidence type="ECO:0000256" key="4">
    <source>
        <dbReference type="PROSITE-ProRule" id="PRU00335"/>
    </source>
</evidence>
<evidence type="ECO:0000256" key="1">
    <source>
        <dbReference type="ARBA" id="ARBA00023015"/>
    </source>
</evidence>
<dbReference type="SUPFAM" id="SSF46689">
    <property type="entry name" value="Homeodomain-like"/>
    <property type="match status" value="1"/>
</dbReference>
<comment type="caution">
    <text evidence="6">The sequence shown here is derived from an EMBL/GenBank/DDBJ whole genome shotgun (WGS) entry which is preliminary data.</text>
</comment>
<dbReference type="Pfam" id="PF00440">
    <property type="entry name" value="TetR_N"/>
    <property type="match status" value="1"/>
</dbReference>
<organism evidence="6 7">
    <name type="scientific">Enterovibrio norvegicus</name>
    <dbReference type="NCBI Taxonomy" id="188144"/>
    <lineage>
        <taxon>Bacteria</taxon>
        <taxon>Pseudomonadati</taxon>
        <taxon>Pseudomonadota</taxon>
        <taxon>Gammaproteobacteria</taxon>
        <taxon>Vibrionales</taxon>
        <taxon>Vibrionaceae</taxon>
        <taxon>Enterovibrio</taxon>
    </lineage>
</organism>
<evidence type="ECO:0000256" key="3">
    <source>
        <dbReference type="ARBA" id="ARBA00023163"/>
    </source>
</evidence>
<evidence type="ECO:0000313" key="7">
    <source>
        <dbReference type="Proteomes" id="UP001569154"/>
    </source>
</evidence>
<dbReference type="Gene3D" id="1.10.357.10">
    <property type="entry name" value="Tetracycline Repressor, domain 2"/>
    <property type="match status" value="1"/>
</dbReference>
<dbReference type="RefSeq" id="WP_241814574.1">
    <property type="nucleotide sequence ID" value="NZ_AJYG02000063.1"/>
</dbReference>
<dbReference type="EMBL" id="JBGONM010000062">
    <property type="protein sequence ID" value="MEZ8083442.1"/>
    <property type="molecule type" value="Genomic_DNA"/>
</dbReference>
<dbReference type="SUPFAM" id="SSF48498">
    <property type="entry name" value="Tetracyclin repressor-like, C-terminal domain"/>
    <property type="match status" value="1"/>
</dbReference>
<accession>A0ABV4L9P5</accession>
<dbReference type="InterPro" id="IPR036271">
    <property type="entry name" value="Tet_transcr_reg_TetR-rel_C_sf"/>
</dbReference>
<feature type="domain" description="HTH tetR-type" evidence="5">
    <location>
        <begin position="15"/>
        <end position="75"/>
    </location>
</feature>
<keyword evidence="7" id="KW-1185">Reference proteome</keyword>
<dbReference type="PROSITE" id="PS50977">
    <property type="entry name" value="HTH_TETR_2"/>
    <property type="match status" value="1"/>
</dbReference>
<reference evidence="6 7" key="1">
    <citation type="submission" date="2024-06" db="EMBL/GenBank/DDBJ databases">
        <authorList>
            <person name="Steensen K."/>
            <person name="Seneca J."/>
            <person name="Bartlau N."/>
            <person name="Yu A.X."/>
            <person name="Polz M.F."/>
        </authorList>
    </citation>
    <scope>NUCLEOTIDE SEQUENCE [LARGE SCALE GENOMIC DNA]</scope>
    <source>
        <strain evidence="6 7">1F260</strain>
    </source>
</reference>
<dbReference type="Proteomes" id="UP001569154">
    <property type="component" value="Unassembled WGS sequence"/>
</dbReference>
<dbReference type="PANTHER" id="PTHR47506">
    <property type="entry name" value="TRANSCRIPTIONAL REGULATORY PROTEIN"/>
    <property type="match status" value="1"/>
</dbReference>
<evidence type="ECO:0000259" key="5">
    <source>
        <dbReference type="PROSITE" id="PS50977"/>
    </source>
</evidence>
<dbReference type="InterPro" id="IPR009057">
    <property type="entry name" value="Homeodomain-like_sf"/>
</dbReference>
<dbReference type="InterPro" id="IPR001647">
    <property type="entry name" value="HTH_TetR"/>
</dbReference>
<keyword evidence="3" id="KW-0804">Transcription</keyword>
<sequence length="202" mass="22788">MSLDSVKAPRGRPKTLNRNHILEIAMLAYWQSGTRDVSINEICRQANVSKPGLYREFGNEDGLMTAVLHAYLQAVLMPLLEILQSERPFHQVLDELVMFIAEEPPEQQVAKGCLMVKMRESSMLLGQETQSQIVKSHKEILGRYETWIQGCQDNGSFRSEMPPAFAAVYIDAQFTNALAQLARGDDRAMVKSILETSLSVFR</sequence>
<gene>
    <name evidence="6" type="ORF">ACED35_20195</name>
</gene>
<feature type="DNA-binding region" description="H-T-H motif" evidence="4">
    <location>
        <begin position="38"/>
        <end position="57"/>
    </location>
</feature>
<evidence type="ECO:0000256" key="2">
    <source>
        <dbReference type="ARBA" id="ARBA00023125"/>
    </source>
</evidence>
<proteinExistence type="predicted"/>
<protein>
    <submittedName>
        <fullName evidence="6">TetR/AcrR family transcriptional regulator</fullName>
    </submittedName>
</protein>
<evidence type="ECO:0000313" key="6">
    <source>
        <dbReference type="EMBL" id="MEZ8083442.1"/>
    </source>
</evidence>
<dbReference type="GeneID" id="35873692"/>
<keyword evidence="2 4" id="KW-0238">DNA-binding</keyword>
<name>A0ABV4L9P5_9GAMM</name>
<dbReference type="PANTHER" id="PTHR47506:SF1">
    <property type="entry name" value="HTH-TYPE TRANSCRIPTIONAL REGULATOR YJDC"/>
    <property type="match status" value="1"/>
</dbReference>